<dbReference type="NCBIfam" id="TIGR01085">
    <property type="entry name" value="murE"/>
    <property type="match status" value="1"/>
</dbReference>
<evidence type="ECO:0000256" key="4">
    <source>
        <dbReference type="ARBA" id="ARBA00022723"/>
    </source>
</evidence>
<dbReference type="GO" id="GO:0008033">
    <property type="term" value="P:tRNA processing"/>
    <property type="evidence" value="ECO:0007669"/>
    <property type="project" value="UniProtKB-KW"/>
</dbReference>
<dbReference type="InterPro" id="IPR036820">
    <property type="entry name" value="Archease_dom_sf"/>
</dbReference>
<keyword evidence="4" id="KW-0479">Metal-binding</keyword>
<feature type="transmembrane region" description="Helical" evidence="6">
    <location>
        <begin position="12"/>
        <end position="32"/>
    </location>
</feature>
<dbReference type="Gene3D" id="3.90.190.20">
    <property type="entry name" value="Mur ligase, C-terminal domain"/>
    <property type="match status" value="1"/>
</dbReference>
<feature type="domain" description="Mur ligase C-terminal" evidence="8">
    <location>
        <begin position="278"/>
        <end position="417"/>
    </location>
</feature>
<keyword evidence="6" id="KW-1133">Transmembrane helix</keyword>
<comment type="similarity">
    <text evidence="2">Belongs to the archease family.</text>
</comment>
<dbReference type="InterPro" id="IPR023572">
    <property type="entry name" value="Archease_dom"/>
</dbReference>
<comment type="similarity">
    <text evidence="1">Belongs to the MurCDEF family. MurE subfamily.</text>
</comment>
<evidence type="ECO:0008006" key="11">
    <source>
        <dbReference type="Google" id="ProtNLM"/>
    </source>
</evidence>
<dbReference type="EMBL" id="LAZR01000060">
    <property type="protein sequence ID" value="KKN97094.1"/>
    <property type="molecule type" value="Genomic_DNA"/>
</dbReference>
<dbReference type="InterPro" id="IPR036615">
    <property type="entry name" value="Mur_ligase_C_dom_sf"/>
</dbReference>
<dbReference type="Gene3D" id="3.55.10.10">
    <property type="entry name" value="Archease domain"/>
    <property type="match status" value="1"/>
</dbReference>
<feature type="domain" description="Mur ligase central" evidence="9">
    <location>
        <begin position="42"/>
        <end position="255"/>
    </location>
</feature>
<dbReference type="Pfam" id="PF02875">
    <property type="entry name" value="Mur_ligase_C"/>
    <property type="match status" value="1"/>
</dbReference>
<dbReference type="GO" id="GO:0005737">
    <property type="term" value="C:cytoplasm"/>
    <property type="evidence" value="ECO:0007669"/>
    <property type="project" value="InterPro"/>
</dbReference>
<evidence type="ECO:0000259" key="8">
    <source>
        <dbReference type="Pfam" id="PF02875"/>
    </source>
</evidence>
<dbReference type="Gene3D" id="3.40.1190.10">
    <property type="entry name" value="Mur-like, catalytic domain"/>
    <property type="match status" value="1"/>
</dbReference>
<evidence type="ECO:0000256" key="6">
    <source>
        <dbReference type="SAM" id="Phobius"/>
    </source>
</evidence>
<evidence type="ECO:0000256" key="5">
    <source>
        <dbReference type="ARBA" id="ARBA00022837"/>
    </source>
</evidence>
<sequence>MIKNIAKKLIPSFLVSWYHFFLAFCGAILYRFPSKSLKVVGVTGTNGKSTVIELITKIFEKAGYKIASLSSIKFKIREKEWSNLLKQTMPGRFQLQKFLRKALDSGCQYAILEVTSEGIKQYRHKFINFDISVFTNLTPEHIEAHGSFEKYKEAKGKLFQSLKGRRISIVNLDDEAAGYFLNFPADEKYGYGLGTGSWQPADEENDELVYKQVRATNYFWMLEREGITFWIEKTQFKLNLLGEFNIYNALAAICVGLSQAISLEICKSALEEIEGIPGRMELVISKPFKVFVDYAFTPAALEKVYKTIKKLGPELNKSDSKMICVLGAAGGGRDKWKRPILGKLASQHCDRIFITNEDPYDEDPMKIIEEVANGVEGAAADEDISVPLHRILDRKEAIRVALKFAEPGDKLIITGKGSEPWICVAGGKKIPWDDKKIVREEFQNLNLWKKYEILEHKADLKIKAFGSTKKELFSNALSGMEESMKPKIGKSEQKISREIKITSLDLSALLVDFLSEILYLNQVNKEVYSSVKFRKFSDSPSMGSGQANLEGELFGQKVKNFGEDIKAVTHHDLNIRQRTDDTWEATVLFDI</sequence>
<dbReference type="InterPro" id="IPR013221">
    <property type="entry name" value="Mur_ligase_cen"/>
</dbReference>
<dbReference type="PANTHER" id="PTHR23135">
    <property type="entry name" value="MUR LIGASE FAMILY MEMBER"/>
    <property type="match status" value="1"/>
</dbReference>
<dbReference type="SUPFAM" id="SSF53623">
    <property type="entry name" value="MurD-like peptide ligases, catalytic domain"/>
    <property type="match status" value="1"/>
</dbReference>
<comment type="caution">
    <text evidence="10">The sequence shown here is derived from an EMBL/GenBank/DDBJ whole genome shotgun (WGS) entry which is preliminary data.</text>
</comment>
<keyword evidence="6" id="KW-0812">Transmembrane</keyword>
<dbReference type="SUPFAM" id="SSF69819">
    <property type="entry name" value="MTH1598-like"/>
    <property type="match status" value="1"/>
</dbReference>
<dbReference type="Pfam" id="PF08245">
    <property type="entry name" value="Mur_ligase_M"/>
    <property type="match status" value="1"/>
</dbReference>
<dbReference type="PANTHER" id="PTHR23135:SF4">
    <property type="entry name" value="UDP-N-ACETYLMURAMOYL-L-ALANYL-D-GLUTAMATE--2,6-DIAMINOPIMELATE LIGASE MURE HOMOLOG, CHLOROPLASTIC"/>
    <property type="match status" value="1"/>
</dbReference>
<keyword evidence="5" id="KW-0106">Calcium</keyword>
<protein>
    <recommendedName>
        <fullName evidence="11">Mur ligase central domain-containing protein</fullName>
    </recommendedName>
</protein>
<dbReference type="AlphaFoldDB" id="A0A0F9UZB5"/>
<dbReference type="GO" id="GO:0008360">
    <property type="term" value="P:regulation of cell shape"/>
    <property type="evidence" value="ECO:0007669"/>
    <property type="project" value="InterPro"/>
</dbReference>
<dbReference type="GO" id="GO:0051301">
    <property type="term" value="P:cell division"/>
    <property type="evidence" value="ECO:0007669"/>
    <property type="project" value="InterPro"/>
</dbReference>
<dbReference type="Pfam" id="PF01951">
    <property type="entry name" value="Archease"/>
    <property type="match status" value="1"/>
</dbReference>
<reference evidence="10" key="1">
    <citation type="journal article" date="2015" name="Nature">
        <title>Complex archaea that bridge the gap between prokaryotes and eukaryotes.</title>
        <authorList>
            <person name="Spang A."/>
            <person name="Saw J.H."/>
            <person name="Jorgensen S.L."/>
            <person name="Zaremba-Niedzwiedzka K."/>
            <person name="Martijn J."/>
            <person name="Lind A.E."/>
            <person name="van Eijk R."/>
            <person name="Schleper C."/>
            <person name="Guy L."/>
            <person name="Ettema T.J."/>
        </authorList>
    </citation>
    <scope>NUCLEOTIDE SEQUENCE</scope>
</reference>
<dbReference type="SUPFAM" id="SSF53244">
    <property type="entry name" value="MurD-like peptide ligases, peptide-binding domain"/>
    <property type="match status" value="1"/>
</dbReference>
<dbReference type="GO" id="GO:0016881">
    <property type="term" value="F:acid-amino acid ligase activity"/>
    <property type="evidence" value="ECO:0007669"/>
    <property type="project" value="InterPro"/>
</dbReference>
<evidence type="ECO:0000313" key="10">
    <source>
        <dbReference type="EMBL" id="KKN97094.1"/>
    </source>
</evidence>
<dbReference type="InterPro" id="IPR005761">
    <property type="entry name" value="UDP-N-AcMur-Glu-dNH2Pim_ligase"/>
</dbReference>
<dbReference type="InterPro" id="IPR036565">
    <property type="entry name" value="Mur-like_cat_sf"/>
</dbReference>
<dbReference type="GO" id="GO:0005524">
    <property type="term" value="F:ATP binding"/>
    <property type="evidence" value="ECO:0007669"/>
    <property type="project" value="InterPro"/>
</dbReference>
<evidence type="ECO:0000256" key="2">
    <source>
        <dbReference type="ARBA" id="ARBA00007963"/>
    </source>
</evidence>
<organism evidence="10">
    <name type="scientific">marine sediment metagenome</name>
    <dbReference type="NCBI Taxonomy" id="412755"/>
    <lineage>
        <taxon>unclassified sequences</taxon>
        <taxon>metagenomes</taxon>
        <taxon>ecological metagenomes</taxon>
    </lineage>
</organism>
<accession>A0A0F9UZB5</accession>
<evidence type="ECO:0000259" key="7">
    <source>
        <dbReference type="Pfam" id="PF01951"/>
    </source>
</evidence>
<keyword evidence="3" id="KW-0819">tRNA processing</keyword>
<dbReference type="InterPro" id="IPR004101">
    <property type="entry name" value="Mur_ligase_C"/>
</dbReference>
<feature type="domain" description="Archease" evidence="7">
    <location>
        <begin position="451"/>
        <end position="591"/>
    </location>
</feature>
<name>A0A0F9UZB5_9ZZZZ</name>
<gene>
    <name evidence="10" type="ORF">LCGC14_0160520</name>
</gene>
<evidence type="ECO:0000256" key="3">
    <source>
        <dbReference type="ARBA" id="ARBA00022694"/>
    </source>
</evidence>
<proteinExistence type="inferred from homology"/>
<evidence type="ECO:0000256" key="1">
    <source>
        <dbReference type="ARBA" id="ARBA00005898"/>
    </source>
</evidence>
<keyword evidence="6" id="KW-0472">Membrane</keyword>
<dbReference type="GO" id="GO:0046872">
    <property type="term" value="F:metal ion binding"/>
    <property type="evidence" value="ECO:0007669"/>
    <property type="project" value="UniProtKB-KW"/>
</dbReference>
<evidence type="ECO:0000259" key="9">
    <source>
        <dbReference type="Pfam" id="PF08245"/>
    </source>
</evidence>